<feature type="domain" description="Phosphotyrosine protein phosphatase I" evidence="1">
    <location>
        <begin position="16"/>
        <end position="192"/>
    </location>
</feature>
<dbReference type="GO" id="GO:0004725">
    <property type="term" value="F:protein tyrosine phosphatase activity"/>
    <property type="evidence" value="ECO:0007669"/>
    <property type="project" value="TreeGrafter"/>
</dbReference>
<dbReference type="Proteomes" id="UP000244962">
    <property type="component" value="Unassembled WGS sequence"/>
</dbReference>
<dbReference type="KEGG" id="myl:C3E77_12250"/>
<dbReference type="RefSeq" id="WP_108391885.1">
    <property type="nucleotide sequence ID" value="NZ_QEFB01000002.1"/>
</dbReference>
<evidence type="ECO:0000313" key="3">
    <source>
        <dbReference type="Proteomes" id="UP000244962"/>
    </source>
</evidence>
<dbReference type="InterPro" id="IPR036196">
    <property type="entry name" value="Ptyr_pPase_sf"/>
</dbReference>
<dbReference type="InterPro" id="IPR023485">
    <property type="entry name" value="Ptyr_pPase"/>
</dbReference>
<evidence type="ECO:0000313" key="2">
    <source>
        <dbReference type="EMBL" id="PWC07742.1"/>
    </source>
</evidence>
<dbReference type="Pfam" id="PF01451">
    <property type="entry name" value="LMWPc"/>
    <property type="match status" value="1"/>
</dbReference>
<dbReference type="SUPFAM" id="SSF52788">
    <property type="entry name" value="Phosphotyrosine protein phosphatases I"/>
    <property type="match status" value="1"/>
</dbReference>
<gene>
    <name evidence="2" type="ORF">DF223_04605</name>
</gene>
<organism evidence="2 3">
    <name type="scientific">Mycetocola zhujimingii</name>
    <dbReference type="NCBI Taxonomy" id="2079792"/>
    <lineage>
        <taxon>Bacteria</taxon>
        <taxon>Bacillati</taxon>
        <taxon>Actinomycetota</taxon>
        <taxon>Actinomycetes</taxon>
        <taxon>Micrococcales</taxon>
        <taxon>Microbacteriaceae</taxon>
        <taxon>Mycetocola</taxon>
    </lineage>
</organism>
<dbReference type="SMART" id="SM00226">
    <property type="entry name" value="LMWPc"/>
    <property type="match status" value="1"/>
</dbReference>
<name>A0A2U1TFS7_9MICO</name>
<proteinExistence type="predicted"/>
<dbReference type="OrthoDB" id="9784339at2"/>
<keyword evidence="3" id="KW-1185">Reference proteome</keyword>
<protein>
    <recommendedName>
        <fullName evidence="1">Phosphotyrosine protein phosphatase I domain-containing protein</fullName>
    </recommendedName>
</protein>
<accession>A0A2U1TFS7</accession>
<dbReference type="Gene3D" id="3.40.50.2300">
    <property type="match status" value="1"/>
</dbReference>
<evidence type="ECO:0000259" key="1">
    <source>
        <dbReference type="SMART" id="SM00226"/>
    </source>
</evidence>
<dbReference type="InterPro" id="IPR050438">
    <property type="entry name" value="LMW_PTPase"/>
</dbReference>
<reference evidence="3" key="1">
    <citation type="submission" date="2018-04" db="EMBL/GenBank/DDBJ databases">
        <authorList>
            <person name="Liu S."/>
            <person name="Wang Z."/>
            <person name="Li J."/>
        </authorList>
    </citation>
    <scope>NUCLEOTIDE SEQUENCE [LARGE SCALE GENOMIC DNA]</scope>
    <source>
        <strain evidence="3">622</strain>
    </source>
</reference>
<dbReference type="AlphaFoldDB" id="A0A2U1TFS7"/>
<sequence>MPVSPRAPLSMAGTDGTILFVCSGNICRSPFLELTMRRSLAQHHITSIAVRSAGTDALLRQSVAGPMAEILREDNIDPSLFRSRQLSHQLVASADLILTAERAHRSVAARMHPSAVSRIFTVTQAARLLQAAPPLPPDPALNPVAQLTSLIASGRGVNQTSAGNGDDIADPWQQSRSVYRAVARAMKEPLAVIVHALVAQRTALSHVSSD</sequence>
<dbReference type="EMBL" id="QEFB01000002">
    <property type="protein sequence ID" value="PWC07742.1"/>
    <property type="molecule type" value="Genomic_DNA"/>
</dbReference>
<dbReference type="PANTHER" id="PTHR11717:SF31">
    <property type="entry name" value="LOW MOLECULAR WEIGHT PROTEIN-TYROSINE-PHOSPHATASE ETP-RELATED"/>
    <property type="match status" value="1"/>
</dbReference>
<dbReference type="PANTHER" id="PTHR11717">
    <property type="entry name" value="LOW MOLECULAR WEIGHT PROTEIN TYROSINE PHOSPHATASE"/>
    <property type="match status" value="1"/>
</dbReference>
<comment type="caution">
    <text evidence="2">The sequence shown here is derived from an EMBL/GenBank/DDBJ whole genome shotgun (WGS) entry which is preliminary data.</text>
</comment>